<keyword evidence="9" id="KW-1185">Reference proteome</keyword>
<dbReference type="PANTHER" id="PTHR10815">
    <property type="entry name" value="METHYLATED-DNA--PROTEIN-CYSTEINE METHYLTRANSFERASE"/>
    <property type="match status" value="1"/>
</dbReference>
<dbReference type="EMBL" id="JABBYC010000067">
    <property type="protein sequence ID" value="MBL0888612.1"/>
    <property type="molecule type" value="Genomic_DNA"/>
</dbReference>
<organism evidence="8 9">
    <name type="scientific">Myceligenerans indicum</name>
    <dbReference type="NCBI Taxonomy" id="2593663"/>
    <lineage>
        <taxon>Bacteria</taxon>
        <taxon>Bacillati</taxon>
        <taxon>Actinomycetota</taxon>
        <taxon>Actinomycetes</taxon>
        <taxon>Micrococcales</taxon>
        <taxon>Promicromonosporaceae</taxon>
        <taxon>Myceligenerans</taxon>
    </lineage>
</organism>
<comment type="catalytic activity">
    <reaction evidence="1">
        <text>a 4-O-methyl-thymidine in DNA + L-cysteinyl-[protein] = a thymidine in DNA + S-methyl-L-cysteinyl-[protein]</text>
        <dbReference type="Rhea" id="RHEA:53428"/>
        <dbReference type="Rhea" id="RHEA-COMP:10131"/>
        <dbReference type="Rhea" id="RHEA-COMP:10132"/>
        <dbReference type="Rhea" id="RHEA-COMP:13555"/>
        <dbReference type="Rhea" id="RHEA-COMP:13556"/>
        <dbReference type="ChEBI" id="CHEBI:29950"/>
        <dbReference type="ChEBI" id="CHEBI:82612"/>
        <dbReference type="ChEBI" id="CHEBI:137386"/>
        <dbReference type="ChEBI" id="CHEBI:137387"/>
        <dbReference type="EC" id="2.1.1.63"/>
    </reaction>
</comment>
<proteinExistence type="predicted"/>
<sequence length="226" mass="23402">MAATTRQAGPYPTWTEARSGIGRRVSLPAYCGGVDSEAGSGTASLGFVVFPTRIGHCAIVWRHGGAVVGSTLPQGGADQVRGAVRRWYEGAVEAEPPAAVAAAVDRVTGLLGDGGEAEDAPTARIELDMTAVPDFDRRVYDVVRQIPPGQTLTYGEVATRLGAPGSAQAVGQALGRNPFPPIVPCHRVLAAGGKIGGFSARGGASAKRRMLEREGALVEEPTLFDL</sequence>
<keyword evidence="5" id="KW-0234">DNA repair</keyword>
<evidence type="ECO:0000256" key="4">
    <source>
        <dbReference type="ARBA" id="ARBA00022763"/>
    </source>
</evidence>
<gene>
    <name evidence="8" type="ORF">HGK34_20415</name>
</gene>
<evidence type="ECO:0000313" key="9">
    <source>
        <dbReference type="Proteomes" id="UP000675409"/>
    </source>
</evidence>
<evidence type="ECO:0000256" key="1">
    <source>
        <dbReference type="ARBA" id="ARBA00001286"/>
    </source>
</evidence>
<keyword evidence="3" id="KW-0808">Transferase</keyword>
<comment type="caution">
    <text evidence="8">The sequence shown here is derived from an EMBL/GenBank/DDBJ whole genome shotgun (WGS) entry which is preliminary data.</text>
</comment>
<dbReference type="InterPro" id="IPR014048">
    <property type="entry name" value="MethylDNA_cys_MeTrfase_DNA-bd"/>
</dbReference>
<dbReference type="PROSITE" id="PS00374">
    <property type="entry name" value="MGMT"/>
    <property type="match status" value="1"/>
</dbReference>
<reference evidence="8 9" key="1">
    <citation type="journal article" date="2021" name="Arch. Microbiol.">
        <title>Myceligenerans indicum sp. nov., an actinobacterium isolated from mangrove sediment of Sundarbans, India.</title>
        <authorList>
            <person name="Asha K."/>
            <person name="Bhadury P."/>
        </authorList>
    </citation>
    <scope>NUCLEOTIDE SEQUENCE [LARGE SCALE GENOMIC DNA]</scope>
    <source>
        <strain evidence="8 9">I2</strain>
    </source>
</reference>
<dbReference type="InterPro" id="IPR036388">
    <property type="entry name" value="WH-like_DNA-bd_sf"/>
</dbReference>
<dbReference type="SUPFAM" id="SSF46767">
    <property type="entry name" value="Methylated DNA-protein cysteine methyltransferase, C-terminal domain"/>
    <property type="match status" value="1"/>
</dbReference>
<evidence type="ECO:0000256" key="2">
    <source>
        <dbReference type="ARBA" id="ARBA00022603"/>
    </source>
</evidence>
<dbReference type="Pfam" id="PF01035">
    <property type="entry name" value="DNA_binding_1"/>
    <property type="match status" value="1"/>
</dbReference>
<evidence type="ECO:0000259" key="7">
    <source>
        <dbReference type="Pfam" id="PF01035"/>
    </source>
</evidence>
<evidence type="ECO:0000256" key="5">
    <source>
        <dbReference type="ARBA" id="ARBA00023204"/>
    </source>
</evidence>
<feature type="domain" description="Methylated-DNA-[protein]-cysteine S-methyltransferase DNA binding" evidence="7">
    <location>
        <begin position="134"/>
        <end position="216"/>
    </location>
</feature>
<protein>
    <submittedName>
        <fullName evidence="8">MGMT family protein</fullName>
    </submittedName>
</protein>
<keyword evidence="2" id="KW-0489">Methyltransferase</keyword>
<dbReference type="InterPro" id="IPR001497">
    <property type="entry name" value="MethylDNA_cys_MeTrfase_AS"/>
</dbReference>
<dbReference type="Proteomes" id="UP000675409">
    <property type="component" value="Unassembled WGS sequence"/>
</dbReference>
<accession>A0ABS1LQQ6</accession>
<dbReference type="Gene3D" id="1.10.10.10">
    <property type="entry name" value="Winged helix-like DNA-binding domain superfamily/Winged helix DNA-binding domain"/>
    <property type="match status" value="1"/>
</dbReference>
<dbReference type="InterPro" id="IPR036217">
    <property type="entry name" value="MethylDNA_cys_MeTrfase_DNAb"/>
</dbReference>
<comment type="catalytic activity">
    <reaction evidence="6">
        <text>a 6-O-methyl-2'-deoxyguanosine in DNA + L-cysteinyl-[protein] = S-methyl-L-cysteinyl-[protein] + a 2'-deoxyguanosine in DNA</text>
        <dbReference type="Rhea" id="RHEA:24000"/>
        <dbReference type="Rhea" id="RHEA-COMP:10131"/>
        <dbReference type="Rhea" id="RHEA-COMP:10132"/>
        <dbReference type="Rhea" id="RHEA-COMP:11367"/>
        <dbReference type="Rhea" id="RHEA-COMP:11368"/>
        <dbReference type="ChEBI" id="CHEBI:29950"/>
        <dbReference type="ChEBI" id="CHEBI:82612"/>
        <dbReference type="ChEBI" id="CHEBI:85445"/>
        <dbReference type="ChEBI" id="CHEBI:85448"/>
        <dbReference type="EC" id="2.1.1.63"/>
    </reaction>
</comment>
<dbReference type="PANTHER" id="PTHR10815:SF5">
    <property type="entry name" value="METHYLATED-DNA--PROTEIN-CYSTEINE METHYLTRANSFERASE"/>
    <property type="match status" value="1"/>
</dbReference>
<dbReference type="NCBIfam" id="TIGR00589">
    <property type="entry name" value="ogt"/>
    <property type="match status" value="1"/>
</dbReference>
<evidence type="ECO:0000313" key="8">
    <source>
        <dbReference type="EMBL" id="MBL0888612.1"/>
    </source>
</evidence>
<evidence type="ECO:0000256" key="3">
    <source>
        <dbReference type="ARBA" id="ARBA00022679"/>
    </source>
</evidence>
<evidence type="ECO:0000256" key="6">
    <source>
        <dbReference type="ARBA" id="ARBA00049348"/>
    </source>
</evidence>
<keyword evidence="4" id="KW-0227">DNA damage</keyword>
<dbReference type="CDD" id="cd06445">
    <property type="entry name" value="ATase"/>
    <property type="match status" value="1"/>
</dbReference>
<name>A0ABS1LQQ6_9MICO</name>